<evidence type="ECO:0000256" key="1">
    <source>
        <dbReference type="SAM" id="Phobius"/>
    </source>
</evidence>
<name>A0AAV4P601_CAEEX</name>
<reference evidence="2 3" key="1">
    <citation type="submission" date="2021-06" db="EMBL/GenBank/DDBJ databases">
        <title>Caerostris extrusa draft genome.</title>
        <authorList>
            <person name="Kono N."/>
            <person name="Arakawa K."/>
        </authorList>
    </citation>
    <scope>NUCLEOTIDE SEQUENCE [LARGE SCALE GENOMIC DNA]</scope>
</reference>
<dbReference type="EMBL" id="BPLR01021564">
    <property type="protein sequence ID" value="GIX91166.1"/>
    <property type="molecule type" value="Genomic_DNA"/>
</dbReference>
<organism evidence="2 3">
    <name type="scientific">Caerostris extrusa</name>
    <name type="common">Bark spider</name>
    <name type="synonym">Caerostris bankana</name>
    <dbReference type="NCBI Taxonomy" id="172846"/>
    <lineage>
        <taxon>Eukaryota</taxon>
        <taxon>Metazoa</taxon>
        <taxon>Ecdysozoa</taxon>
        <taxon>Arthropoda</taxon>
        <taxon>Chelicerata</taxon>
        <taxon>Arachnida</taxon>
        <taxon>Araneae</taxon>
        <taxon>Araneomorphae</taxon>
        <taxon>Entelegynae</taxon>
        <taxon>Araneoidea</taxon>
        <taxon>Araneidae</taxon>
        <taxon>Caerostris</taxon>
    </lineage>
</organism>
<evidence type="ECO:0000313" key="2">
    <source>
        <dbReference type="EMBL" id="GIX91166.1"/>
    </source>
</evidence>
<sequence length="89" mass="10423">MKTRNTHALILNESRGIPQSRPSELSSFKMRKQSITKIHINAFFCSPSRQRATDKNPNWQEGVFWNEIVLLNGYPQASLIAFLLYYQMY</sequence>
<keyword evidence="3" id="KW-1185">Reference proteome</keyword>
<keyword evidence="1" id="KW-0812">Transmembrane</keyword>
<dbReference type="Proteomes" id="UP001054945">
    <property type="component" value="Unassembled WGS sequence"/>
</dbReference>
<protein>
    <recommendedName>
        <fullName evidence="4">Ycf15</fullName>
    </recommendedName>
</protein>
<dbReference type="AlphaFoldDB" id="A0AAV4P601"/>
<accession>A0AAV4P601</accession>
<comment type="caution">
    <text evidence="2">The sequence shown here is derived from an EMBL/GenBank/DDBJ whole genome shotgun (WGS) entry which is preliminary data.</text>
</comment>
<evidence type="ECO:0008006" key="4">
    <source>
        <dbReference type="Google" id="ProtNLM"/>
    </source>
</evidence>
<gene>
    <name evidence="2" type="ORF">CEXT_536921</name>
</gene>
<keyword evidence="1" id="KW-0472">Membrane</keyword>
<keyword evidence="1" id="KW-1133">Transmembrane helix</keyword>
<feature type="transmembrane region" description="Helical" evidence="1">
    <location>
        <begin position="63"/>
        <end position="86"/>
    </location>
</feature>
<evidence type="ECO:0000313" key="3">
    <source>
        <dbReference type="Proteomes" id="UP001054945"/>
    </source>
</evidence>
<proteinExistence type="predicted"/>